<sequence>MLIQEFHQVLKEILDPEELFESASDSEDVLAENNTENNDASSLTLIVEATSHASNDSNEEPKNIKEAHEDASWMEAMQEELQQFRKQEVWELVDLPNGMYPIGYTQEEGIDYDDVFALVAIIEGIRIFLAYAASKNFIVYEMDIKSAFLYRKLHEEVCVSQPLGFEDPKFPYMVFKLDKALYGFHQAPRARRKRSVASSNI</sequence>
<organism evidence="2 3">
    <name type="scientific">Mikania micrantha</name>
    <name type="common">bitter vine</name>
    <dbReference type="NCBI Taxonomy" id="192012"/>
    <lineage>
        <taxon>Eukaryota</taxon>
        <taxon>Viridiplantae</taxon>
        <taxon>Streptophyta</taxon>
        <taxon>Embryophyta</taxon>
        <taxon>Tracheophyta</taxon>
        <taxon>Spermatophyta</taxon>
        <taxon>Magnoliopsida</taxon>
        <taxon>eudicotyledons</taxon>
        <taxon>Gunneridae</taxon>
        <taxon>Pentapetalae</taxon>
        <taxon>asterids</taxon>
        <taxon>campanulids</taxon>
        <taxon>Asterales</taxon>
        <taxon>Asteraceae</taxon>
        <taxon>Asteroideae</taxon>
        <taxon>Heliantheae alliance</taxon>
        <taxon>Eupatorieae</taxon>
        <taxon>Mikania</taxon>
    </lineage>
</organism>
<evidence type="ECO:0000313" key="2">
    <source>
        <dbReference type="EMBL" id="KAD2805341.1"/>
    </source>
</evidence>
<accession>A0A5N6LUU9</accession>
<name>A0A5N6LUU9_9ASTR</name>
<evidence type="ECO:0000259" key="1">
    <source>
        <dbReference type="Pfam" id="PF07727"/>
    </source>
</evidence>
<reference evidence="2 3" key="1">
    <citation type="submission" date="2019-05" db="EMBL/GenBank/DDBJ databases">
        <title>Mikania micrantha, genome provides insights into the molecular mechanism of rapid growth.</title>
        <authorList>
            <person name="Liu B."/>
        </authorList>
    </citation>
    <scope>NUCLEOTIDE SEQUENCE [LARGE SCALE GENOMIC DNA]</scope>
    <source>
        <strain evidence="2">NLD-2019</strain>
        <tissue evidence="2">Leaf</tissue>
    </source>
</reference>
<keyword evidence="3" id="KW-1185">Reference proteome</keyword>
<protein>
    <recommendedName>
        <fullName evidence="1">Reverse transcriptase Ty1/copia-type domain-containing protein</fullName>
    </recommendedName>
</protein>
<comment type="caution">
    <text evidence="2">The sequence shown here is derived from an EMBL/GenBank/DDBJ whole genome shotgun (WGS) entry which is preliminary data.</text>
</comment>
<dbReference type="InterPro" id="IPR013103">
    <property type="entry name" value="RVT_2"/>
</dbReference>
<dbReference type="Proteomes" id="UP000326396">
    <property type="component" value="Linkage Group LG8"/>
</dbReference>
<dbReference type="OrthoDB" id="8048545at2759"/>
<feature type="domain" description="Reverse transcriptase Ty1/copia-type" evidence="1">
    <location>
        <begin position="103"/>
        <end position="190"/>
    </location>
</feature>
<proteinExistence type="predicted"/>
<dbReference type="AlphaFoldDB" id="A0A5N6LUU9"/>
<dbReference type="Pfam" id="PF07727">
    <property type="entry name" value="RVT_2"/>
    <property type="match status" value="1"/>
</dbReference>
<gene>
    <name evidence="2" type="ORF">E3N88_38718</name>
</gene>
<evidence type="ECO:0000313" key="3">
    <source>
        <dbReference type="Proteomes" id="UP000326396"/>
    </source>
</evidence>
<dbReference type="EMBL" id="SZYD01000018">
    <property type="protein sequence ID" value="KAD2805341.1"/>
    <property type="molecule type" value="Genomic_DNA"/>
</dbReference>